<dbReference type="EC" id="3.1.-.-" evidence="3"/>
<dbReference type="RefSeq" id="WP_276280434.1">
    <property type="nucleotide sequence ID" value="NZ_CP119809.1"/>
</dbReference>
<dbReference type="PANTHER" id="PTHR22946:SF9">
    <property type="entry name" value="POLYKETIDE TRANSFERASE AF380"/>
    <property type="match status" value="1"/>
</dbReference>
<dbReference type="InterPro" id="IPR002925">
    <property type="entry name" value="Dienelactn_hydro"/>
</dbReference>
<dbReference type="GO" id="GO:0016788">
    <property type="term" value="F:hydrolase activity, acting on ester bonds"/>
    <property type="evidence" value="ECO:0007669"/>
    <property type="project" value="UniProtKB-ARBA"/>
</dbReference>
<dbReference type="AlphaFoldDB" id="A0ABD5WQY7"/>
<dbReference type="Pfam" id="PF01738">
    <property type="entry name" value="DLH"/>
    <property type="match status" value="1"/>
</dbReference>
<keyword evidence="1 3" id="KW-0378">Hydrolase</keyword>
<organism evidence="3 4">
    <name type="scientific">Halorussus caseinilyticus</name>
    <dbReference type="NCBI Taxonomy" id="3034025"/>
    <lineage>
        <taxon>Archaea</taxon>
        <taxon>Methanobacteriati</taxon>
        <taxon>Methanobacteriota</taxon>
        <taxon>Stenosarchaea group</taxon>
        <taxon>Halobacteria</taxon>
        <taxon>Halobacteriales</taxon>
        <taxon>Haladaptataceae</taxon>
        <taxon>Halorussus</taxon>
    </lineage>
</organism>
<feature type="domain" description="Dienelactone hydrolase" evidence="2">
    <location>
        <begin position="19"/>
        <end position="203"/>
    </location>
</feature>
<proteinExistence type="predicted"/>
<dbReference type="PANTHER" id="PTHR22946">
    <property type="entry name" value="DIENELACTONE HYDROLASE DOMAIN-CONTAINING PROTEIN-RELATED"/>
    <property type="match status" value="1"/>
</dbReference>
<comment type="caution">
    <text evidence="3">The sequence shown here is derived from an EMBL/GenBank/DDBJ whole genome shotgun (WGS) entry which is preliminary data.</text>
</comment>
<dbReference type="GeneID" id="79305067"/>
<name>A0ABD5WQY7_9EURY</name>
<sequence length="211" mass="23003">MRGGDVEIPTDSVTLDGELLVPEGAQGVVVFAHGSGSSRFSPRNNFVAERLRERGLGTLLFDLLTESEDRDYETRFDVDLLVERLLAATDWLRERPETADLRLGYFGSSTGAAAALRAAAERDNVDAVVSRGGRVDMASEANPEVRAPTLFVVGARDEAVLSLNRRECDRLRCEKELAVVEGASHLFEEPGKLEVVADAAADWFADHLGDE</sequence>
<protein>
    <submittedName>
        <fullName evidence="3">Dienelactone hydrolase family protein</fullName>
        <ecNumber evidence="3">3.1.-.-</ecNumber>
    </submittedName>
</protein>
<dbReference type="Proteomes" id="UP001596407">
    <property type="component" value="Unassembled WGS sequence"/>
</dbReference>
<gene>
    <name evidence="3" type="ORF">ACFQJ6_17495</name>
</gene>
<accession>A0ABD5WQY7</accession>
<dbReference type="InterPro" id="IPR050261">
    <property type="entry name" value="FrsA_esterase"/>
</dbReference>
<evidence type="ECO:0000313" key="3">
    <source>
        <dbReference type="EMBL" id="MFC7081624.1"/>
    </source>
</evidence>
<dbReference type="Gene3D" id="3.40.50.1820">
    <property type="entry name" value="alpha/beta hydrolase"/>
    <property type="match status" value="1"/>
</dbReference>
<dbReference type="SUPFAM" id="SSF53474">
    <property type="entry name" value="alpha/beta-Hydrolases"/>
    <property type="match status" value="1"/>
</dbReference>
<dbReference type="InterPro" id="IPR029058">
    <property type="entry name" value="AB_hydrolase_fold"/>
</dbReference>
<evidence type="ECO:0000313" key="4">
    <source>
        <dbReference type="Proteomes" id="UP001596407"/>
    </source>
</evidence>
<evidence type="ECO:0000256" key="1">
    <source>
        <dbReference type="ARBA" id="ARBA00022801"/>
    </source>
</evidence>
<evidence type="ECO:0000259" key="2">
    <source>
        <dbReference type="Pfam" id="PF01738"/>
    </source>
</evidence>
<reference evidence="3 4" key="1">
    <citation type="journal article" date="2019" name="Int. J. Syst. Evol. Microbiol.">
        <title>The Global Catalogue of Microorganisms (GCM) 10K type strain sequencing project: providing services to taxonomists for standard genome sequencing and annotation.</title>
        <authorList>
            <consortium name="The Broad Institute Genomics Platform"/>
            <consortium name="The Broad Institute Genome Sequencing Center for Infectious Disease"/>
            <person name="Wu L."/>
            <person name="Ma J."/>
        </authorList>
    </citation>
    <scope>NUCLEOTIDE SEQUENCE [LARGE SCALE GENOMIC DNA]</scope>
    <source>
        <strain evidence="3 4">DT72</strain>
    </source>
</reference>
<dbReference type="EMBL" id="JBHSZH010000005">
    <property type="protein sequence ID" value="MFC7081624.1"/>
    <property type="molecule type" value="Genomic_DNA"/>
</dbReference>
<keyword evidence="4" id="KW-1185">Reference proteome</keyword>